<dbReference type="PANTHER" id="PTHR48048">
    <property type="entry name" value="GLYCOSYLTRANSFERASE"/>
    <property type="match status" value="1"/>
</dbReference>
<keyword evidence="3 4" id="KW-0808">Transferase</keyword>
<dbReference type="Pfam" id="PF00201">
    <property type="entry name" value="UDPGT"/>
    <property type="match status" value="1"/>
</dbReference>
<keyword evidence="2 4" id="KW-0328">Glycosyltransferase</keyword>
<dbReference type="Proteomes" id="UP000827721">
    <property type="component" value="Unassembled WGS sequence"/>
</dbReference>
<evidence type="ECO:0000256" key="1">
    <source>
        <dbReference type="ARBA" id="ARBA00009995"/>
    </source>
</evidence>
<evidence type="ECO:0000256" key="2">
    <source>
        <dbReference type="ARBA" id="ARBA00022676"/>
    </source>
</evidence>
<dbReference type="InterPro" id="IPR050481">
    <property type="entry name" value="UDP-glycosyltransf_plant"/>
</dbReference>
<dbReference type="InterPro" id="IPR035595">
    <property type="entry name" value="UDP_glycos_trans_CS"/>
</dbReference>
<evidence type="ECO:0000313" key="6">
    <source>
        <dbReference type="EMBL" id="KAH7570020.1"/>
    </source>
</evidence>
<dbReference type="EMBL" id="JAFEMO010000005">
    <property type="protein sequence ID" value="KAH7570020.1"/>
    <property type="molecule type" value="Genomic_DNA"/>
</dbReference>
<reference evidence="6 7" key="1">
    <citation type="submission" date="2021-02" db="EMBL/GenBank/DDBJ databases">
        <title>Plant Genome Project.</title>
        <authorList>
            <person name="Zhang R.-G."/>
        </authorList>
    </citation>
    <scope>NUCLEOTIDE SEQUENCE [LARGE SCALE GENOMIC DNA]</scope>
    <source>
        <tissue evidence="6">Leaves</tissue>
    </source>
</reference>
<dbReference type="CDD" id="cd03784">
    <property type="entry name" value="GT1_Gtf-like"/>
    <property type="match status" value="1"/>
</dbReference>
<keyword evidence="7" id="KW-1185">Reference proteome</keyword>
<comment type="similarity">
    <text evidence="1 4">Belongs to the UDP-glycosyltransferase family.</text>
</comment>
<sequence length="467" mass="51703">MSNSGDHPHVVLLPSAGMGHLIPFLRLAASLVHKHCRVTLITTHPTVSLAESQFISSFLSAFPDQVTEKQFHLLPFDPTSANSDDPFLLRWEAIGRSAYLLAPLLSSISPISAFVSDVTLFSSVFPLTTNLGVPNYILFTSSARMYSLFRSFPTFAASKTRSGSVPFGNNVVEMSLSSIPPPLLNLNNLFAKMFLQNALDAMKSNGILINTFEALEGDMLHALSNGTRDGFPPLYAVGPFLPCEFEKSERNNAPLKWLDNQPEGSVVYVSFGSRTALSREQMKELGTGLVRSRCRFLWIVKDKTVDKEDGESLDKLIGNELMEKIQDQGLVIKDWVDQDEILSHKAVGGFVSHGGWNSMVEAAWHGVRVLVWPQAGDQKINAEAVERSGLGMWVQSWGWADQQMVVVKAEEIGHTIKNMMENDHLRVKAAKFKEEARKAVVVGGTSESTMMGLIQDWKNNNVHLKNM</sequence>
<gene>
    <name evidence="6" type="ORF">JRO89_XS05G0033200</name>
</gene>
<name>A0ABQ8I077_9ROSI</name>
<dbReference type="SUPFAM" id="SSF53756">
    <property type="entry name" value="UDP-Glycosyltransferase/glycogen phosphorylase"/>
    <property type="match status" value="1"/>
</dbReference>
<evidence type="ECO:0000256" key="3">
    <source>
        <dbReference type="ARBA" id="ARBA00022679"/>
    </source>
</evidence>
<proteinExistence type="inferred from homology"/>
<evidence type="ECO:0000256" key="5">
    <source>
        <dbReference type="RuleBase" id="RU362057"/>
    </source>
</evidence>
<dbReference type="Gene3D" id="3.40.50.2000">
    <property type="entry name" value="Glycogen Phosphorylase B"/>
    <property type="match status" value="2"/>
</dbReference>
<comment type="caution">
    <text evidence="6">The sequence shown here is derived from an EMBL/GenBank/DDBJ whole genome shotgun (WGS) entry which is preliminary data.</text>
</comment>
<dbReference type="EC" id="2.4.1.-" evidence="5"/>
<evidence type="ECO:0000313" key="7">
    <source>
        <dbReference type="Proteomes" id="UP000827721"/>
    </source>
</evidence>
<evidence type="ECO:0000256" key="4">
    <source>
        <dbReference type="RuleBase" id="RU003718"/>
    </source>
</evidence>
<accession>A0ABQ8I077</accession>
<dbReference type="InterPro" id="IPR002213">
    <property type="entry name" value="UDP_glucos_trans"/>
</dbReference>
<protein>
    <recommendedName>
        <fullName evidence="5">Glycosyltransferase</fullName>
        <ecNumber evidence="5">2.4.1.-</ecNumber>
    </recommendedName>
</protein>
<organism evidence="6 7">
    <name type="scientific">Xanthoceras sorbifolium</name>
    <dbReference type="NCBI Taxonomy" id="99658"/>
    <lineage>
        <taxon>Eukaryota</taxon>
        <taxon>Viridiplantae</taxon>
        <taxon>Streptophyta</taxon>
        <taxon>Embryophyta</taxon>
        <taxon>Tracheophyta</taxon>
        <taxon>Spermatophyta</taxon>
        <taxon>Magnoliopsida</taxon>
        <taxon>eudicotyledons</taxon>
        <taxon>Gunneridae</taxon>
        <taxon>Pentapetalae</taxon>
        <taxon>rosids</taxon>
        <taxon>malvids</taxon>
        <taxon>Sapindales</taxon>
        <taxon>Sapindaceae</taxon>
        <taxon>Xanthoceroideae</taxon>
        <taxon>Xanthoceras</taxon>
    </lineage>
</organism>
<dbReference type="PANTHER" id="PTHR48048:SF76">
    <property type="entry name" value="UDP-GLYCOSYLTRANSFERASE 708D1-LIKE"/>
    <property type="match status" value="1"/>
</dbReference>
<dbReference type="PROSITE" id="PS00375">
    <property type="entry name" value="UDPGT"/>
    <property type="match status" value="1"/>
</dbReference>